<dbReference type="GO" id="GO:0005886">
    <property type="term" value="C:plasma membrane"/>
    <property type="evidence" value="ECO:0007669"/>
    <property type="project" value="UniProtKB-SubCell"/>
</dbReference>
<evidence type="ECO:0000256" key="6">
    <source>
        <dbReference type="ARBA" id="ARBA00022519"/>
    </source>
</evidence>
<keyword evidence="6 12" id="KW-0997">Cell inner membrane</keyword>
<dbReference type="InterPro" id="IPR047590">
    <property type="entry name" value="FtsX_proteobact-type"/>
</dbReference>
<comment type="similarity">
    <text evidence="2 12">Belongs to the ABC-4 integral membrane protein family. FtsX subfamily.</text>
</comment>
<dbReference type="InterPro" id="IPR040690">
    <property type="entry name" value="FtsX_ECD"/>
</dbReference>
<evidence type="ECO:0000256" key="2">
    <source>
        <dbReference type="ARBA" id="ARBA00007379"/>
    </source>
</evidence>
<dbReference type="Pfam" id="PF18075">
    <property type="entry name" value="FtsX_ECD"/>
    <property type="match status" value="1"/>
</dbReference>
<evidence type="ECO:0000256" key="5">
    <source>
        <dbReference type="ARBA" id="ARBA00022475"/>
    </source>
</evidence>
<gene>
    <name evidence="16" type="ORF">CNF02_04035</name>
</gene>
<evidence type="ECO:0000259" key="15">
    <source>
        <dbReference type="Pfam" id="PF18075"/>
    </source>
</evidence>
<keyword evidence="10 12" id="KW-0472">Membrane</keyword>
<proteinExistence type="inferred from homology"/>
<keyword evidence="9 13" id="KW-1133">Transmembrane helix</keyword>
<evidence type="ECO:0000313" key="17">
    <source>
        <dbReference type="Proteomes" id="UP000219329"/>
    </source>
</evidence>
<evidence type="ECO:0000256" key="9">
    <source>
        <dbReference type="ARBA" id="ARBA00022989"/>
    </source>
</evidence>
<dbReference type="PANTHER" id="PTHR47755">
    <property type="entry name" value="CELL DIVISION PROTEIN FTSX"/>
    <property type="match status" value="1"/>
</dbReference>
<sequence length="317" mass="34585">MSDKASSKRRHENPSNFIKLLRSHRKDALKSLTRMFFSPLSSTMTVIVIAAALLLPSLLFAFNTNITALLGEFQNNARIVLYLTRDTSDTQALQVSNNLLTSSVIDSVDFISNEEALLSFSDAAGFSQIVADFDANPLPASIVITPNLAGLAGLDQLAASLDQMPEVELVQVDSLWLRRLAAISELIGLAARVLGLIVLLSLCFIIGNTVRSHIENRRDEIKIIKLFGGTHSYIARPFLYTGLFYGLLGGLLASLLQALIFLSFRDPLNEIFSLYDSSFTLPLLAPAMLITLAFSGASIGWLAAIISAYRYVNAIIT</sequence>
<accession>A0A2A5WE67</accession>
<feature type="domain" description="FtsX extracellular" evidence="15">
    <location>
        <begin position="78"/>
        <end position="170"/>
    </location>
</feature>
<evidence type="ECO:0000256" key="1">
    <source>
        <dbReference type="ARBA" id="ARBA00004429"/>
    </source>
</evidence>
<feature type="transmembrane region" description="Helical" evidence="13">
    <location>
        <begin position="186"/>
        <end position="207"/>
    </location>
</feature>
<evidence type="ECO:0000256" key="11">
    <source>
        <dbReference type="ARBA" id="ARBA00023306"/>
    </source>
</evidence>
<dbReference type="Gene3D" id="3.30.70.3040">
    <property type="match status" value="1"/>
</dbReference>
<feature type="transmembrane region" description="Helical" evidence="13">
    <location>
        <begin position="35"/>
        <end position="62"/>
    </location>
</feature>
<evidence type="ECO:0000313" key="16">
    <source>
        <dbReference type="EMBL" id="PDH34537.1"/>
    </source>
</evidence>
<comment type="function">
    <text evidence="12">Part of the ABC transporter FtsEX involved in cellular division.</text>
</comment>
<dbReference type="PANTHER" id="PTHR47755:SF1">
    <property type="entry name" value="CELL DIVISION PROTEIN FTSX"/>
    <property type="match status" value="1"/>
</dbReference>
<dbReference type="EMBL" id="NTJZ01000003">
    <property type="protein sequence ID" value="PDH34537.1"/>
    <property type="molecule type" value="Genomic_DNA"/>
</dbReference>
<comment type="subcellular location">
    <subcellularLocation>
        <location evidence="1">Cell inner membrane</location>
        <topology evidence="1">Multi-pass membrane protein</topology>
    </subcellularLocation>
</comment>
<reference evidence="16 17" key="1">
    <citation type="submission" date="2017-08" db="EMBL/GenBank/DDBJ databases">
        <title>Fine stratification of microbial communities through a metagenomic profile of the photic zone.</title>
        <authorList>
            <person name="Haro-Moreno J.M."/>
            <person name="Lopez-Perez M."/>
            <person name="De La Torre J."/>
            <person name="Picazo A."/>
            <person name="Camacho A."/>
            <person name="Rodriguez-Valera F."/>
        </authorList>
    </citation>
    <scope>NUCLEOTIDE SEQUENCE [LARGE SCALE GENOMIC DNA]</scope>
    <source>
        <strain evidence="16">MED-G28</strain>
    </source>
</reference>
<dbReference type="InterPro" id="IPR004513">
    <property type="entry name" value="FtsX"/>
</dbReference>
<dbReference type="Pfam" id="PF02687">
    <property type="entry name" value="FtsX"/>
    <property type="match status" value="1"/>
</dbReference>
<keyword evidence="5 12" id="KW-1003">Cell membrane</keyword>
<comment type="subunit">
    <text evidence="3">Forms a membrane-associated complex with FtsE.</text>
</comment>
<feature type="transmembrane region" description="Helical" evidence="13">
    <location>
        <begin position="243"/>
        <end position="264"/>
    </location>
</feature>
<dbReference type="AlphaFoldDB" id="A0A2A5WE67"/>
<evidence type="ECO:0000256" key="4">
    <source>
        <dbReference type="ARBA" id="ARBA00021907"/>
    </source>
</evidence>
<dbReference type="NCBIfam" id="TIGR00439">
    <property type="entry name" value="FtsX_Gneg"/>
    <property type="match status" value="1"/>
</dbReference>
<evidence type="ECO:0000256" key="8">
    <source>
        <dbReference type="ARBA" id="ARBA00022692"/>
    </source>
</evidence>
<keyword evidence="11 12" id="KW-0131">Cell cycle</keyword>
<name>A0A2A5WE67_9GAMM</name>
<dbReference type="PIRSF" id="PIRSF003097">
    <property type="entry name" value="FtsX"/>
    <property type="match status" value="1"/>
</dbReference>
<protein>
    <recommendedName>
        <fullName evidence="4 12">Cell division protein FtsX</fullName>
    </recommendedName>
</protein>
<evidence type="ECO:0000256" key="10">
    <source>
        <dbReference type="ARBA" id="ARBA00023136"/>
    </source>
</evidence>
<keyword evidence="7 12" id="KW-0132">Cell division</keyword>
<evidence type="ECO:0000256" key="13">
    <source>
        <dbReference type="SAM" id="Phobius"/>
    </source>
</evidence>
<feature type="domain" description="ABC3 transporter permease C-terminal" evidence="14">
    <location>
        <begin position="193"/>
        <end position="313"/>
    </location>
</feature>
<dbReference type="InterPro" id="IPR003838">
    <property type="entry name" value="ABC3_permease_C"/>
</dbReference>
<keyword evidence="8 13" id="KW-0812">Transmembrane</keyword>
<evidence type="ECO:0000256" key="12">
    <source>
        <dbReference type="PIRNR" id="PIRNR003097"/>
    </source>
</evidence>
<dbReference type="GO" id="GO:0051301">
    <property type="term" value="P:cell division"/>
    <property type="evidence" value="ECO:0007669"/>
    <property type="project" value="UniProtKB-KW"/>
</dbReference>
<evidence type="ECO:0000256" key="7">
    <source>
        <dbReference type="ARBA" id="ARBA00022618"/>
    </source>
</evidence>
<feature type="transmembrane region" description="Helical" evidence="13">
    <location>
        <begin position="284"/>
        <end position="309"/>
    </location>
</feature>
<comment type="caution">
    <text evidence="16">The sequence shown here is derived from an EMBL/GenBank/DDBJ whole genome shotgun (WGS) entry which is preliminary data.</text>
</comment>
<evidence type="ECO:0000259" key="14">
    <source>
        <dbReference type="Pfam" id="PF02687"/>
    </source>
</evidence>
<organism evidence="16 17">
    <name type="scientific">OM182 bacterium MED-G28</name>
    <dbReference type="NCBI Taxonomy" id="1986256"/>
    <lineage>
        <taxon>Bacteria</taxon>
        <taxon>Pseudomonadati</taxon>
        <taxon>Pseudomonadota</taxon>
        <taxon>Gammaproteobacteria</taxon>
        <taxon>OMG group</taxon>
        <taxon>OM182 clade</taxon>
    </lineage>
</organism>
<dbReference type="GO" id="GO:0032153">
    <property type="term" value="C:cell division site"/>
    <property type="evidence" value="ECO:0007669"/>
    <property type="project" value="TreeGrafter"/>
</dbReference>
<evidence type="ECO:0000256" key="3">
    <source>
        <dbReference type="ARBA" id="ARBA00011160"/>
    </source>
</evidence>
<dbReference type="Proteomes" id="UP000219329">
    <property type="component" value="Unassembled WGS sequence"/>
</dbReference>